<accession>A0ABU6P179</accession>
<evidence type="ECO:0000313" key="3">
    <source>
        <dbReference type="Proteomes" id="UP001342826"/>
    </source>
</evidence>
<protein>
    <submittedName>
        <fullName evidence="2">IDEAL domain-containing protein</fullName>
    </submittedName>
</protein>
<dbReference type="Gene3D" id="4.10.810.10">
    <property type="entry name" value="Virus Scaffolding Protein, Chain A"/>
    <property type="match status" value="1"/>
</dbReference>
<dbReference type="InterPro" id="IPR014957">
    <property type="entry name" value="IDEAL_dom"/>
</dbReference>
<proteinExistence type="predicted"/>
<comment type="caution">
    <text evidence="2">The sequence shown here is derived from an EMBL/GenBank/DDBJ whole genome shotgun (WGS) entry which is preliminary data.</text>
</comment>
<dbReference type="Proteomes" id="UP001342826">
    <property type="component" value="Unassembled WGS sequence"/>
</dbReference>
<evidence type="ECO:0000259" key="1">
    <source>
        <dbReference type="SMART" id="SM00914"/>
    </source>
</evidence>
<dbReference type="Pfam" id="PF08858">
    <property type="entry name" value="IDEAL"/>
    <property type="match status" value="1"/>
</dbReference>
<evidence type="ECO:0000313" key="2">
    <source>
        <dbReference type="EMBL" id="MED4403114.1"/>
    </source>
</evidence>
<sequence>MKNKKSSTDIMNSRMNNKDQAENAVLDMYIQMVLDEAILLRRKMLLEAKINDALDRYDREAFLRLSEEYKKLRKIV</sequence>
<dbReference type="GeneID" id="301139321"/>
<feature type="domain" description="IDEAL" evidence="1">
    <location>
        <begin position="33"/>
        <end position="69"/>
    </location>
</feature>
<reference evidence="2 3" key="1">
    <citation type="submission" date="2023-03" db="EMBL/GenBank/DDBJ databases">
        <title>Bacillus Genome Sequencing.</title>
        <authorList>
            <person name="Dunlap C."/>
        </authorList>
    </citation>
    <scope>NUCLEOTIDE SEQUENCE [LARGE SCALE GENOMIC DNA]</scope>
    <source>
        <strain evidence="2 3">NRS-1717</strain>
    </source>
</reference>
<organism evidence="2 3">
    <name type="scientific">Metabacillus fastidiosus</name>
    <dbReference type="NCBI Taxonomy" id="1458"/>
    <lineage>
        <taxon>Bacteria</taxon>
        <taxon>Bacillati</taxon>
        <taxon>Bacillota</taxon>
        <taxon>Bacilli</taxon>
        <taxon>Bacillales</taxon>
        <taxon>Bacillaceae</taxon>
        <taxon>Metabacillus</taxon>
    </lineage>
</organism>
<gene>
    <name evidence="2" type="ORF">P9271_17540</name>
</gene>
<keyword evidence="3" id="KW-1185">Reference proteome</keyword>
<dbReference type="RefSeq" id="WP_066224704.1">
    <property type="nucleotide sequence ID" value="NZ_JARSOS010000058.1"/>
</dbReference>
<dbReference type="SMART" id="SM00914">
    <property type="entry name" value="IDEAL"/>
    <property type="match status" value="1"/>
</dbReference>
<name>A0ABU6P179_9BACI</name>
<dbReference type="EMBL" id="JARTFS010000013">
    <property type="protein sequence ID" value="MED4403114.1"/>
    <property type="molecule type" value="Genomic_DNA"/>
</dbReference>
<dbReference type="InterPro" id="IPR027393">
    <property type="entry name" value="Virus_scaffolding_prot_C"/>
</dbReference>